<dbReference type="AlphaFoldDB" id="K9ZZ23"/>
<dbReference type="STRING" id="937777.Deipe_0883"/>
<dbReference type="HOGENOM" id="CLU_1872029_0_0_0"/>
<sequence length="136" mass="15345">MPQLEHVAFKAVNLPQTEAFYHNLGAHVSWHNAAQRLFVGFSRGSRLIFDKAETAVNPSAVVYIGIELPDFQAVDQAFIRCASSSAVLGRDMRETYRSATGPYGFFVQDPDGYVVKVFKYHEVDVTEPEENRQTQF</sequence>
<feature type="domain" description="Glyoxalase/fosfomycin resistance/dioxygenase" evidence="1">
    <location>
        <begin position="4"/>
        <end position="116"/>
    </location>
</feature>
<dbReference type="InterPro" id="IPR029068">
    <property type="entry name" value="Glyas_Bleomycin-R_OHBP_Dase"/>
</dbReference>
<dbReference type="EMBL" id="CP003382">
    <property type="protein sequence ID" value="AFZ66454.1"/>
    <property type="molecule type" value="Genomic_DNA"/>
</dbReference>
<evidence type="ECO:0000313" key="3">
    <source>
        <dbReference type="Proteomes" id="UP000010467"/>
    </source>
</evidence>
<dbReference type="CDD" id="cd06587">
    <property type="entry name" value="VOC"/>
    <property type="match status" value="1"/>
</dbReference>
<dbReference type="Gene3D" id="3.10.180.10">
    <property type="entry name" value="2,3-Dihydroxybiphenyl 1,2-Dioxygenase, domain 1"/>
    <property type="match status" value="1"/>
</dbReference>
<dbReference type="RefSeq" id="WP_015234764.1">
    <property type="nucleotide sequence ID" value="NC_019793.1"/>
</dbReference>
<reference evidence="3" key="1">
    <citation type="submission" date="2012-03" db="EMBL/GenBank/DDBJ databases">
        <title>Complete sequence of chromosome of Deinococcus peraridilitoris DSM 19664.</title>
        <authorList>
            <person name="Lucas S."/>
            <person name="Copeland A."/>
            <person name="Lapidus A."/>
            <person name="Glavina del Rio T."/>
            <person name="Dalin E."/>
            <person name="Tice H."/>
            <person name="Bruce D."/>
            <person name="Goodwin L."/>
            <person name="Pitluck S."/>
            <person name="Peters L."/>
            <person name="Mikhailova N."/>
            <person name="Lu M."/>
            <person name="Kyrpides N."/>
            <person name="Mavromatis K."/>
            <person name="Ivanova N."/>
            <person name="Brettin T."/>
            <person name="Detter J.C."/>
            <person name="Han C."/>
            <person name="Larimer F."/>
            <person name="Land M."/>
            <person name="Hauser L."/>
            <person name="Markowitz V."/>
            <person name="Cheng J.-F."/>
            <person name="Hugenholtz P."/>
            <person name="Woyke T."/>
            <person name="Wu D."/>
            <person name="Pukall R."/>
            <person name="Steenblock K."/>
            <person name="Brambilla E."/>
            <person name="Klenk H.-P."/>
            <person name="Eisen J.A."/>
        </authorList>
    </citation>
    <scope>NUCLEOTIDE SEQUENCE [LARGE SCALE GENOMIC DNA]</scope>
    <source>
        <strain evidence="3">DSM 19664 / LMG 22246 / CIP 109416 / KR-200</strain>
    </source>
</reference>
<dbReference type="InterPro" id="IPR004360">
    <property type="entry name" value="Glyas_Fos-R_dOase_dom"/>
</dbReference>
<dbReference type="OrthoDB" id="69720at2"/>
<dbReference type="PATRIC" id="fig|937777.3.peg.890"/>
<proteinExistence type="predicted"/>
<organism evidence="2 3">
    <name type="scientific">Deinococcus peraridilitoris (strain DSM 19664 / LMG 22246 / CIP 109416 / KR-200)</name>
    <dbReference type="NCBI Taxonomy" id="937777"/>
    <lineage>
        <taxon>Bacteria</taxon>
        <taxon>Thermotogati</taxon>
        <taxon>Deinococcota</taxon>
        <taxon>Deinococci</taxon>
        <taxon>Deinococcales</taxon>
        <taxon>Deinococcaceae</taxon>
        <taxon>Deinococcus</taxon>
    </lineage>
</organism>
<dbReference type="KEGG" id="dpd:Deipe_0883"/>
<dbReference type="SUPFAM" id="SSF54593">
    <property type="entry name" value="Glyoxalase/Bleomycin resistance protein/Dihydroxybiphenyl dioxygenase"/>
    <property type="match status" value="1"/>
</dbReference>
<evidence type="ECO:0000259" key="1">
    <source>
        <dbReference type="Pfam" id="PF00903"/>
    </source>
</evidence>
<dbReference type="Proteomes" id="UP000010467">
    <property type="component" value="Chromosome"/>
</dbReference>
<keyword evidence="3" id="KW-1185">Reference proteome</keyword>
<accession>K9ZZ23</accession>
<evidence type="ECO:0000313" key="2">
    <source>
        <dbReference type="EMBL" id="AFZ66454.1"/>
    </source>
</evidence>
<protein>
    <recommendedName>
        <fullName evidence="1">Glyoxalase/fosfomycin resistance/dioxygenase domain-containing protein</fullName>
    </recommendedName>
</protein>
<dbReference type="Pfam" id="PF00903">
    <property type="entry name" value="Glyoxalase"/>
    <property type="match status" value="1"/>
</dbReference>
<name>K9ZZ23_DEIPD</name>
<gene>
    <name evidence="2" type="ordered locus">Deipe_0883</name>
</gene>
<dbReference type="eggNOG" id="ENOG502ZGH4">
    <property type="taxonomic scope" value="Bacteria"/>
</dbReference>